<proteinExistence type="predicted"/>
<reference evidence="3" key="1">
    <citation type="journal article" date="2019" name="Int. J. Syst. Evol. Microbiol.">
        <title>The Global Catalogue of Microorganisms (GCM) 10K type strain sequencing project: providing services to taxonomists for standard genome sequencing and annotation.</title>
        <authorList>
            <consortium name="The Broad Institute Genomics Platform"/>
            <consortium name="The Broad Institute Genome Sequencing Center for Infectious Disease"/>
            <person name="Wu L."/>
            <person name="Ma J."/>
        </authorList>
    </citation>
    <scope>NUCLEOTIDE SEQUENCE [LARGE SCALE GENOMIC DNA]</scope>
    <source>
        <strain evidence="3">JCM 17130</strain>
    </source>
</reference>
<comment type="caution">
    <text evidence="2">The sequence shown here is derived from an EMBL/GenBank/DDBJ whole genome shotgun (WGS) entry which is preliminary data.</text>
</comment>
<evidence type="ECO:0000256" key="1">
    <source>
        <dbReference type="SAM" id="MobiDB-lite"/>
    </source>
</evidence>
<gene>
    <name evidence="2" type="ORF">ACFSE6_10425</name>
</gene>
<dbReference type="RefSeq" id="WP_388006176.1">
    <property type="nucleotide sequence ID" value="NZ_JBHUEE010000005.1"/>
</dbReference>
<feature type="compositionally biased region" description="Gly residues" evidence="1">
    <location>
        <begin position="26"/>
        <end position="38"/>
    </location>
</feature>
<keyword evidence="3" id="KW-1185">Reference proteome</keyword>
<name>A0ABW4L5P8_9MICO</name>
<evidence type="ECO:0000313" key="3">
    <source>
        <dbReference type="Proteomes" id="UP001597277"/>
    </source>
</evidence>
<feature type="region of interest" description="Disordered" evidence="1">
    <location>
        <begin position="17"/>
        <end position="48"/>
    </location>
</feature>
<dbReference type="Pfam" id="PF11175">
    <property type="entry name" value="DUF2961"/>
    <property type="match status" value="1"/>
</dbReference>
<protein>
    <submittedName>
        <fullName evidence="2">Glycoside hydrolase family 172 protein</fullName>
    </submittedName>
</protein>
<dbReference type="EMBL" id="JBHUEE010000005">
    <property type="protein sequence ID" value="MFD1718252.1"/>
    <property type="molecule type" value="Genomic_DNA"/>
</dbReference>
<dbReference type="Gene3D" id="2.60.120.1390">
    <property type="match status" value="1"/>
</dbReference>
<dbReference type="Proteomes" id="UP001597277">
    <property type="component" value="Unassembled WGS sequence"/>
</dbReference>
<organism evidence="2 3">
    <name type="scientific">Georgenia deserti</name>
    <dbReference type="NCBI Taxonomy" id="2093781"/>
    <lineage>
        <taxon>Bacteria</taxon>
        <taxon>Bacillati</taxon>
        <taxon>Actinomycetota</taxon>
        <taxon>Actinomycetes</taxon>
        <taxon>Micrococcales</taxon>
        <taxon>Bogoriellaceae</taxon>
        <taxon>Georgenia</taxon>
    </lineage>
</organism>
<sequence length="361" mass="39618">MLRPDIATLRTVATRSISPENFSGEKAGGGRATDGTGAGPARDLGQGWKVSPSVEIGPGETFDVARIDGPGRITHIWLTTHTDHWRSLLLRAYWDGAAEPAVEVPVGDFFGQGWGSFAQLSSETIAVNPHGGFNSYWPMPFRDRAHLTIENLGTETAVVYYQVSYEVGEDAPGADAGYLHAQWRRSNPLPGRTTHPILTGVEGRGQYVGTYIAWGVNSSGWWGEGEIKFYLDGDAPEGATDGHFPTICGTGTEDYFGGAWNFDVPGEGYTAFTTPYLGLHQILRPDGLYRSQQRFGMYRWHVPDPIHFSSDVTVDIQALGWRSGKRYLPLHDDIASTALFYLDRPTARRPQTPDADALEVL</sequence>
<accession>A0ABW4L5P8</accession>
<evidence type="ECO:0000313" key="2">
    <source>
        <dbReference type="EMBL" id="MFD1718252.1"/>
    </source>
</evidence>
<dbReference type="GO" id="GO:0016787">
    <property type="term" value="F:hydrolase activity"/>
    <property type="evidence" value="ECO:0007669"/>
    <property type="project" value="UniProtKB-KW"/>
</dbReference>
<keyword evidence="2" id="KW-0378">Hydrolase</keyword>
<dbReference type="InterPro" id="IPR021345">
    <property type="entry name" value="DUF2961"/>
</dbReference>